<accession>A0A3N4MF00</accession>
<dbReference type="RefSeq" id="WP_120515272.1">
    <property type="nucleotide sequence ID" value="NZ_QXZY01000003.1"/>
</dbReference>
<dbReference type="GO" id="GO:0016853">
    <property type="term" value="F:isomerase activity"/>
    <property type="evidence" value="ECO:0007669"/>
    <property type="project" value="UniProtKB-KW"/>
</dbReference>
<proteinExistence type="predicted"/>
<dbReference type="InterPro" id="IPR036237">
    <property type="entry name" value="Xyl_isomerase-like_sf"/>
</dbReference>
<reference evidence="4" key="1">
    <citation type="submission" date="2018-11" db="EMBL/GenBank/DDBJ databases">
        <title>Chitinophaga lutea sp.nov., isolate from arsenic contaminated soil.</title>
        <authorList>
            <person name="Zong Y."/>
        </authorList>
    </citation>
    <scope>NUCLEOTIDE SEQUENCE [LARGE SCALE GENOMIC DNA]</scope>
    <source>
        <strain evidence="4">YLT18</strain>
    </source>
</reference>
<comment type="caution">
    <text evidence="3">The sequence shown here is derived from an EMBL/GenBank/DDBJ whole genome shotgun (WGS) entry which is preliminary data.</text>
</comment>
<dbReference type="Pfam" id="PF01261">
    <property type="entry name" value="AP_endonuc_2"/>
    <property type="match status" value="1"/>
</dbReference>
<dbReference type="InterPro" id="IPR050312">
    <property type="entry name" value="IolE/XylAMocC-like"/>
</dbReference>
<gene>
    <name evidence="3" type="ORF">EG028_05255</name>
</gene>
<dbReference type="SUPFAM" id="SSF51658">
    <property type="entry name" value="Xylose isomerase-like"/>
    <property type="match status" value="1"/>
</dbReference>
<keyword evidence="3" id="KW-0413">Isomerase</keyword>
<protein>
    <submittedName>
        <fullName evidence="3">Sugar phosphate isomerase/epimerase</fullName>
    </submittedName>
</protein>
<dbReference type="PANTHER" id="PTHR12110">
    <property type="entry name" value="HYDROXYPYRUVATE ISOMERASE"/>
    <property type="match status" value="1"/>
</dbReference>
<organism evidence="3 4">
    <name type="scientific">Chitinophaga barathri</name>
    <dbReference type="NCBI Taxonomy" id="1647451"/>
    <lineage>
        <taxon>Bacteria</taxon>
        <taxon>Pseudomonadati</taxon>
        <taxon>Bacteroidota</taxon>
        <taxon>Chitinophagia</taxon>
        <taxon>Chitinophagales</taxon>
        <taxon>Chitinophagaceae</taxon>
        <taxon>Chitinophaga</taxon>
    </lineage>
</organism>
<feature type="signal peptide" evidence="1">
    <location>
        <begin position="1"/>
        <end position="20"/>
    </location>
</feature>
<dbReference type="OrthoDB" id="7577105at2"/>
<name>A0A3N4MF00_9BACT</name>
<evidence type="ECO:0000313" key="3">
    <source>
        <dbReference type="EMBL" id="RPD42582.1"/>
    </source>
</evidence>
<evidence type="ECO:0000313" key="4">
    <source>
        <dbReference type="Proteomes" id="UP000279089"/>
    </source>
</evidence>
<keyword evidence="4" id="KW-1185">Reference proteome</keyword>
<feature type="chain" id="PRO_5017959239" evidence="1">
    <location>
        <begin position="21"/>
        <end position="297"/>
    </location>
</feature>
<evidence type="ECO:0000259" key="2">
    <source>
        <dbReference type="Pfam" id="PF01261"/>
    </source>
</evidence>
<keyword evidence="1" id="KW-0732">Signal</keyword>
<sequence>MKQIIAAVFYLVLFSGTAFSQSKAIPQSWKLGTSTILLPDMTPATLAEVKQSGIDYLEIGWKGPLVSGTPAERLTFARTAYQDATRAGLVLWSTHIPYGKRLDISETDPEKRPAILAAVKEYIDLAVEMHVKQIVIHPSTEPIADEDRPKRIAACRESLKELAAYCKAKNASLALEGLPRTCLANTSKEILQILDGIDGVGVCFDSNHQLQEKPEEFAKAVGPLIRTLHISDYDAVNERHWMPGRGIINWNNVIAALIAAKYEGAFMYEVVKKEGDNITFKDLAPNYETLKKAWAAQ</sequence>
<dbReference type="Gene3D" id="3.20.20.150">
    <property type="entry name" value="Divalent-metal-dependent TIM barrel enzymes"/>
    <property type="match status" value="1"/>
</dbReference>
<feature type="domain" description="Xylose isomerase-like TIM barrel" evidence="2">
    <location>
        <begin position="46"/>
        <end position="273"/>
    </location>
</feature>
<dbReference type="PANTHER" id="PTHR12110:SF53">
    <property type="entry name" value="BLR5974 PROTEIN"/>
    <property type="match status" value="1"/>
</dbReference>
<dbReference type="EMBL" id="RMBX01000002">
    <property type="protein sequence ID" value="RPD42582.1"/>
    <property type="molecule type" value="Genomic_DNA"/>
</dbReference>
<dbReference type="AlphaFoldDB" id="A0A3N4MF00"/>
<dbReference type="Proteomes" id="UP000279089">
    <property type="component" value="Unassembled WGS sequence"/>
</dbReference>
<dbReference type="InterPro" id="IPR013022">
    <property type="entry name" value="Xyl_isomerase-like_TIM-brl"/>
</dbReference>
<evidence type="ECO:0000256" key="1">
    <source>
        <dbReference type="SAM" id="SignalP"/>
    </source>
</evidence>